<dbReference type="GO" id="GO:0005993">
    <property type="term" value="P:trehalose catabolic process"/>
    <property type="evidence" value="ECO:0007669"/>
    <property type="project" value="TreeGrafter"/>
</dbReference>
<dbReference type="SUPFAM" id="SSF48208">
    <property type="entry name" value="Six-hairpin glycosidases"/>
    <property type="match status" value="1"/>
</dbReference>
<protein>
    <submittedName>
        <fullName evidence="2">Cell wall acid trehalase</fullName>
    </submittedName>
</protein>
<dbReference type="PANTHER" id="PTHR11051:SF8">
    <property type="entry name" value="PROTEIN-GLUCOSYLGALACTOSYLHYDROXYLYSINE GLUCOSIDASE"/>
    <property type="match status" value="1"/>
</dbReference>
<evidence type="ECO:0000313" key="2">
    <source>
        <dbReference type="EMBL" id="TVY34817.1"/>
    </source>
</evidence>
<dbReference type="InterPro" id="IPR008928">
    <property type="entry name" value="6-hairpin_glycosidase_sf"/>
</dbReference>
<gene>
    <name evidence="2" type="ORF">LSUB1_G004713</name>
</gene>
<accession>A0A8H8RIU2</accession>
<dbReference type="Proteomes" id="UP000462212">
    <property type="component" value="Unassembled WGS sequence"/>
</dbReference>
<reference evidence="2 3" key="1">
    <citation type="submission" date="2018-05" db="EMBL/GenBank/DDBJ databases">
        <title>Genome sequencing and assembly of the regulated plant pathogen Lachnellula willkommii and related sister species for the development of diagnostic species identification markers.</title>
        <authorList>
            <person name="Giroux E."/>
            <person name="Bilodeau G."/>
        </authorList>
    </citation>
    <scope>NUCLEOTIDE SEQUENCE [LARGE SCALE GENOMIC DNA]</scope>
    <source>
        <strain evidence="2 3">CBS 197.66</strain>
    </source>
</reference>
<keyword evidence="3" id="KW-1185">Reference proteome</keyword>
<dbReference type="GO" id="GO:0009277">
    <property type="term" value="C:fungal-type cell wall"/>
    <property type="evidence" value="ECO:0007669"/>
    <property type="project" value="TreeGrafter"/>
</dbReference>
<comment type="caution">
    <text evidence="2">The sequence shown here is derived from an EMBL/GenBank/DDBJ whole genome shotgun (WGS) entry which is preliminary data.</text>
</comment>
<organism evidence="2 3">
    <name type="scientific">Lachnellula subtilissima</name>
    <dbReference type="NCBI Taxonomy" id="602034"/>
    <lineage>
        <taxon>Eukaryota</taxon>
        <taxon>Fungi</taxon>
        <taxon>Dikarya</taxon>
        <taxon>Ascomycota</taxon>
        <taxon>Pezizomycotina</taxon>
        <taxon>Leotiomycetes</taxon>
        <taxon>Helotiales</taxon>
        <taxon>Lachnaceae</taxon>
        <taxon>Lachnellula</taxon>
    </lineage>
</organism>
<name>A0A8H8RIU2_9HELO</name>
<dbReference type="PANTHER" id="PTHR11051">
    <property type="entry name" value="GLYCOSYL HYDROLASE-RELATED"/>
    <property type="match status" value="1"/>
</dbReference>
<dbReference type="OrthoDB" id="200349at2759"/>
<dbReference type="AlphaFoldDB" id="A0A8H8RIU2"/>
<evidence type="ECO:0000256" key="1">
    <source>
        <dbReference type="ARBA" id="ARBA00006768"/>
    </source>
</evidence>
<sequence length="305" mass="33193">MSEQVIDDQNDNGGYPPAFPFLTGHRGNAMIVPLGYLGLKMYEANLTIRPALPAPLEHLSIPDFYFNGNCIRAQMNGTHTTLTRLSPVNVSGVFDLYPNASMPFILQARNTASNTIHSTHYQFYMNETVVVPNEIYWQSLSTPGNILQCRPAYSLTNNSQYGGSIGTRWLPPSPEAAMQAVDTTASAGTLVQEFRFDWGARIPIRARVALTNMTLDEVLGLQKLDGVHGTVVDIPAHALVPNAWEDEVLVRPYVGNTTVHVLPEPLPAGKFVILEVQGCQGALELTCGDGKGASLVDFTLIAVDP</sequence>
<dbReference type="EMBL" id="QGMJ01000595">
    <property type="protein sequence ID" value="TVY34817.1"/>
    <property type="molecule type" value="Genomic_DNA"/>
</dbReference>
<evidence type="ECO:0000313" key="3">
    <source>
        <dbReference type="Proteomes" id="UP000462212"/>
    </source>
</evidence>
<dbReference type="GO" id="GO:0004555">
    <property type="term" value="F:alpha,alpha-trehalase activity"/>
    <property type="evidence" value="ECO:0007669"/>
    <property type="project" value="TreeGrafter"/>
</dbReference>
<proteinExistence type="inferred from homology"/>
<comment type="similarity">
    <text evidence="1">Belongs to the glycosyl hydrolase 65 family.</text>
</comment>